<dbReference type="PROSITE" id="PS00280">
    <property type="entry name" value="BPTI_KUNITZ_1"/>
    <property type="match status" value="2"/>
</dbReference>
<accession>A0A315V8K6</accession>
<feature type="compositionally biased region" description="Basic and acidic residues" evidence="6">
    <location>
        <begin position="238"/>
        <end position="252"/>
    </location>
</feature>
<dbReference type="InterPro" id="IPR036880">
    <property type="entry name" value="Kunitz_BPTI_sf"/>
</dbReference>
<feature type="chain" id="PRO_5016418416" description="BPTI/Kunitz inhibitor domain-containing protein" evidence="7">
    <location>
        <begin position="21"/>
        <end position="350"/>
    </location>
</feature>
<evidence type="ECO:0000256" key="1">
    <source>
        <dbReference type="ARBA" id="ARBA00004613"/>
    </source>
</evidence>
<feature type="signal peptide" evidence="7">
    <location>
        <begin position="1"/>
        <end position="20"/>
    </location>
</feature>
<keyword evidence="5" id="KW-1015">Disulfide bond</keyword>
<dbReference type="EMBL" id="NHOQ01002708">
    <property type="protein sequence ID" value="PWA15259.1"/>
    <property type="molecule type" value="Genomic_DNA"/>
</dbReference>
<name>A0A315V8K6_GAMAF</name>
<feature type="compositionally biased region" description="Basic residues" evidence="6">
    <location>
        <begin position="203"/>
        <end position="219"/>
    </location>
</feature>
<evidence type="ECO:0000256" key="5">
    <source>
        <dbReference type="ARBA" id="ARBA00023157"/>
    </source>
</evidence>
<dbReference type="CDD" id="cd22615">
    <property type="entry name" value="Kunitz_TFPI1_TFPI2_3-like"/>
    <property type="match status" value="1"/>
</dbReference>
<gene>
    <name evidence="9" type="ORF">CCH79_00008465</name>
</gene>
<dbReference type="PROSITE" id="PS50279">
    <property type="entry name" value="BPTI_KUNITZ_2"/>
    <property type="match status" value="3"/>
</dbReference>
<evidence type="ECO:0000256" key="4">
    <source>
        <dbReference type="ARBA" id="ARBA00022900"/>
    </source>
</evidence>
<dbReference type="SMART" id="SM00131">
    <property type="entry name" value="KU"/>
    <property type="match status" value="3"/>
</dbReference>
<dbReference type="Gene3D" id="4.10.410.10">
    <property type="entry name" value="Pancreatic trypsin inhibitor Kunitz domain"/>
    <property type="match status" value="3"/>
</dbReference>
<evidence type="ECO:0000256" key="3">
    <source>
        <dbReference type="ARBA" id="ARBA00022690"/>
    </source>
</evidence>
<dbReference type="FunFam" id="4.10.410.10:FF:000011">
    <property type="entry name" value="Tissue factor pathway inhibitor"/>
    <property type="match status" value="1"/>
</dbReference>
<keyword evidence="10" id="KW-1185">Reference proteome</keyword>
<organism evidence="9 10">
    <name type="scientific">Gambusia affinis</name>
    <name type="common">Western mosquitofish</name>
    <name type="synonym">Heterandria affinis</name>
    <dbReference type="NCBI Taxonomy" id="33528"/>
    <lineage>
        <taxon>Eukaryota</taxon>
        <taxon>Metazoa</taxon>
        <taxon>Chordata</taxon>
        <taxon>Craniata</taxon>
        <taxon>Vertebrata</taxon>
        <taxon>Euteleostomi</taxon>
        <taxon>Actinopterygii</taxon>
        <taxon>Neopterygii</taxon>
        <taxon>Teleostei</taxon>
        <taxon>Neoteleostei</taxon>
        <taxon>Acanthomorphata</taxon>
        <taxon>Ovalentaria</taxon>
        <taxon>Atherinomorphae</taxon>
        <taxon>Cyprinodontiformes</taxon>
        <taxon>Poeciliidae</taxon>
        <taxon>Poeciliinae</taxon>
        <taxon>Gambusia</taxon>
    </lineage>
</organism>
<dbReference type="PRINTS" id="PR00759">
    <property type="entry name" value="BASICPTASE"/>
</dbReference>
<feature type="region of interest" description="Disordered" evidence="6">
    <location>
        <begin position="203"/>
        <end position="252"/>
    </location>
</feature>
<dbReference type="GO" id="GO:0004867">
    <property type="term" value="F:serine-type endopeptidase inhibitor activity"/>
    <property type="evidence" value="ECO:0007669"/>
    <property type="project" value="UniProtKB-KW"/>
</dbReference>
<keyword evidence="2" id="KW-0964">Secreted</keyword>
<dbReference type="InterPro" id="IPR020901">
    <property type="entry name" value="Prtase_inh_Kunz-CS"/>
</dbReference>
<dbReference type="GO" id="GO:0005576">
    <property type="term" value="C:extracellular region"/>
    <property type="evidence" value="ECO:0007669"/>
    <property type="project" value="UniProtKB-SubCell"/>
</dbReference>
<comment type="caution">
    <text evidence="9">The sequence shown here is derived from an EMBL/GenBank/DDBJ whole genome shotgun (WGS) entry which is preliminary data.</text>
</comment>
<dbReference type="Proteomes" id="UP000250572">
    <property type="component" value="Unassembled WGS sequence"/>
</dbReference>
<comment type="subcellular location">
    <subcellularLocation>
        <location evidence="1">Secreted</location>
    </subcellularLocation>
</comment>
<feature type="domain" description="BPTI/Kunitz inhibitor" evidence="8">
    <location>
        <begin position="148"/>
        <end position="198"/>
    </location>
</feature>
<feature type="domain" description="BPTI/Kunitz inhibitor" evidence="8">
    <location>
        <begin position="28"/>
        <end position="78"/>
    </location>
</feature>
<keyword evidence="3" id="KW-0646">Protease inhibitor</keyword>
<evidence type="ECO:0000256" key="7">
    <source>
        <dbReference type="SAM" id="SignalP"/>
    </source>
</evidence>
<reference evidence="9 10" key="1">
    <citation type="journal article" date="2018" name="G3 (Bethesda)">
        <title>A High-Quality Reference Genome for the Invasive Mosquitofish Gambusia affinis Using a Chicago Library.</title>
        <authorList>
            <person name="Hoffberg S.L."/>
            <person name="Troendle N.J."/>
            <person name="Glenn T.C."/>
            <person name="Mahmud O."/>
            <person name="Louha S."/>
            <person name="Chalopin D."/>
            <person name="Bennetzen J.L."/>
            <person name="Mauricio R."/>
        </authorList>
    </citation>
    <scope>NUCLEOTIDE SEQUENCE [LARGE SCALE GENOMIC DNA]</scope>
    <source>
        <strain evidence="9">NE01/NJP1002.9</strain>
        <tissue evidence="9">Muscle</tissue>
    </source>
</reference>
<keyword evidence="4" id="KW-0722">Serine protease inhibitor</keyword>
<dbReference type="InterPro" id="IPR002223">
    <property type="entry name" value="Kunitz_BPTI"/>
</dbReference>
<dbReference type="PANTHER" id="PTHR10083">
    <property type="entry name" value="KUNITZ-TYPE PROTEASE INHIBITOR-RELATED"/>
    <property type="match status" value="1"/>
</dbReference>
<protein>
    <recommendedName>
        <fullName evidence="8">BPTI/Kunitz inhibitor domain-containing protein</fullName>
    </recommendedName>
</protein>
<dbReference type="Pfam" id="PF00014">
    <property type="entry name" value="Kunitz_BPTI"/>
    <property type="match status" value="3"/>
</dbReference>
<evidence type="ECO:0000259" key="8">
    <source>
        <dbReference type="PROSITE" id="PS50279"/>
    </source>
</evidence>
<keyword evidence="7" id="KW-0732">Signal</keyword>
<dbReference type="AlphaFoldDB" id="A0A315V8K6"/>
<dbReference type="PANTHER" id="PTHR10083:SF374">
    <property type="entry name" value="BPTI_KUNITZ INHIBITOR DOMAIN-CONTAINING PROTEIN"/>
    <property type="match status" value="1"/>
</dbReference>
<proteinExistence type="predicted"/>
<dbReference type="STRING" id="33528.ENSGAFP00000026887"/>
<dbReference type="SUPFAM" id="SSF57362">
    <property type="entry name" value="BPTI-like"/>
    <property type="match status" value="3"/>
</dbReference>
<dbReference type="CDD" id="cd00109">
    <property type="entry name" value="Kunitz-type"/>
    <property type="match status" value="1"/>
</dbReference>
<evidence type="ECO:0000313" key="9">
    <source>
        <dbReference type="EMBL" id="PWA15259.1"/>
    </source>
</evidence>
<dbReference type="FunFam" id="4.10.410.10:FF:000004">
    <property type="entry name" value="Tissue factor pathway inhibitor"/>
    <property type="match status" value="1"/>
</dbReference>
<evidence type="ECO:0000256" key="2">
    <source>
        <dbReference type="ARBA" id="ARBA00022525"/>
    </source>
</evidence>
<sequence>MAFALLAFFTLFASFSSGLALSRSKGACLLQVENGPCRGEIERYYYNTVTQKCEIFYYGGCQGNANNFKSYQECQKACFRIPKIPQICRFPKEVGHCRGLFPRYFFNMTTMQCESFYYGGCGGNTNRFEDLPSCLEYCSPKKTIPVLCLDPLDKGKCSASITRYYYNTATKTCKEFVYSGCGGSGNNFVSRQSCVDVCVQGPKKRSSHGKLRRLRRNRNNHTPLFQALQRSKSLLTERSQEKEPRAEHSSQFYKERQNMSAGPTWHQSFPDIHHPLPRSGMSLIRSPPHRLRTDVSGDEDLGCSLLSIWPSNIRTCRMLKQIKHTSETLSNWKQAECQGKYQHRKKMEEG</sequence>
<evidence type="ECO:0000313" key="10">
    <source>
        <dbReference type="Proteomes" id="UP000250572"/>
    </source>
</evidence>
<feature type="domain" description="BPTI/Kunitz inhibitor" evidence="8">
    <location>
        <begin position="88"/>
        <end position="138"/>
    </location>
</feature>
<evidence type="ECO:0000256" key="6">
    <source>
        <dbReference type="SAM" id="MobiDB-lite"/>
    </source>
</evidence>
<dbReference type="InterPro" id="IPR050098">
    <property type="entry name" value="TFPI/VKTCI-like"/>
</dbReference>
<feature type="compositionally biased region" description="Polar residues" evidence="6">
    <location>
        <begin position="228"/>
        <end position="237"/>
    </location>
</feature>